<reference evidence="3" key="1">
    <citation type="submission" date="2025-08" db="UniProtKB">
        <authorList>
            <consortium name="Ensembl"/>
        </authorList>
    </citation>
    <scope>IDENTIFICATION</scope>
</reference>
<keyword evidence="4" id="KW-1185">Reference proteome</keyword>
<feature type="repeat" description="TPR" evidence="1">
    <location>
        <begin position="109"/>
        <end position="142"/>
    </location>
</feature>
<dbReference type="PANTHER" id="PTHR45153:SF1">
    <property type="entry name" value="TETRATRICOPEPTIDE REPEAT PROTEIN 16"/>
    <property type="match status" value="1"/>
</dbReference>
<evidence type="ECO:0000256" key="1">
    <source>
        <dbReference type="PROSITE-ProRule" id="PRU00339"/>
    </source>
</evidence>
<feature type="compositionally biased region" description="Basic and acidic residues" evidence="2">
    <location>
        <begin position="58"/>
        <end position="69"/>
    </location>
</feature>
<evidence type="ECO:0000313" key="4">
    <source>
        <dbReference type="Proteomes" id="UP000694422"/>
    </source>
</evidence>
<accession>A0A8C9QLE3</accession>
<dbReference type="PROSITE" id="PS50005">
    <property type="entry name" value="TPR"/>
    <property type="match status" value="1"/>
</dbReference>
<evidence type="ECO:0000256" key="2">
    <source>
        <dbReference type="SAM" id="MobiDB-lite"/>
    </source>
</evidence>
<dbReference type="Proteomes" id="UP000694422">
    <property type="component" value="Unplaced"/>
</dbReference>
<dbReference type="InterPro" id="IPR019734">
    <property type="entry name" value="TPR_rpt"/>
</dbReference>
<dbReference type="AlphaFoldDB" id="A0A8C9QLE3"/>
<name>A0A8C9QLE3_SPEDA</name>
<feature type="region of interest" description="Disordered" evidence="2">
    <location>
        <begin position="1"/>
        <end position="70"/>
    </location>
</feature>
<keyword evidence="1" id="KW-0802">TPR repeat</keyword>
<organism evidence="3 4">
    <name type="scientific">Spermophilus dauricus</name>
    <name type="common">Daurian ground squirrel</name>
    <dbReference type="NCBI Taxonomy" id="99837"/>
    <lineage>
        <taxon>Eukaryota</taxon>
        <taxon>Metazoa</taxon>
        <taxon>Chordata</taxon>
        <taxon>Craniata</taxon>
        <taxon>Vertebrata</taxon>
        <taxon>Euteleostomi</taxon>
        <taxon>Mammalia</taxon>
        <taxon>Eutheria</taxon>
        <taxon>Euarchontoglires</taxon>
        <taxon>Glires</taxon>
        <taxon>Rodentia</taxon>
        <taxon>Sciuromorpha</taxon>
        <taxon>Sciuridae</taxon>
        <taxon>Xerinae</taxon>
        <taxon>Marmotini</taxon>
        <taxon>Spermophilus</taxon>
    </lineage>
</organism>
<dbReference type="InterPro" id="IPR011990">
    <property type="entry name" value="TPR-like_helical_dom_sf"/>
</dbReference>
<dbReference type="Ensembl" id="ENSSDAT00000030434.1">
    <property type="protein sequence ID" value="ENSSDAP00000026620.1"/>
    <property type="gene ID" value="ENSSDAG00000024123.1"/>
</dbReference>
<protein>
    <submittedName>
        <fullName evidence="3">Tetratricopeptide repeat domain 16</fullName>
    </submittedName>
</protein>
<dbReference type="SMART" id="SM00028">
    <property type="entry name" value="TPR"/>
    <property type="match status" value="1"/>
</dbReference>
<dbReference type="SUPFAM" id="SSF48452">
    <property type="entry name" value="TPR-like"/>
    <property type="match status" value="1"/>
</dbReference>
<feature type="compositionally biased region" description="Pro residues" evidence="2">
    <location>
        <begin position="42"/>
        <end position="51"/>
    </location>
</feature>
<dbReference type="PANTHER" id="PTHR45153">
    <property type="entry name" value="TETRATRICOPEPTIDE REPEAT PROTEIN 16"/>
    <property type="match status" value="1"/>
</dbReference>
<evidence type="ECO:0000313" key="3">
    <source>
        <dbReference type="Ensembl" id="ENSSDAP00000026620.1"/>
    </source>
</evidence>
<reference evidence="3" key="2">
    <citation type="submission" date="2025-09" db="UniProtKB">
        <authorList>
            <consortium name="Ensembl"/>
        </authorList>
    </citation>
    <scope>IDENTIFICATION</scope>
</reference>
<dbReference type="Gene3D" id="1.25.40.10">
    <property type="entry name" value="Tetratricopeptide repeat domain"/>
    <property type="match status" value="1"/>
</dbReference>
<sequence length="241" mass="26729">MTPSPFPQAAQQPATQGGISAAAAAWHQTLPARRSRTGASPGPHPTQPPGPQTALIRHPHEVPSEDIPKPRVIPVSKGTLKRIFGTSQVFLDLDDIKPKVIKLTVPLKVREYYQRAHQCLEQEDWEMAVLYFSRALHLDPHVVDFYAWRAEAFIQLWAFLAPATSSVSLGIPCPCVCVATHCFSHLPRQLAARRGGLCSIVQRTSSNDDNSLLCTIHNGSHQPPRNVKLLKYDDYDGETEF</sequence>
<proteinExistence type="predicted"/>